<comment type="similarity">
    <text evidence="1 6">Belongs to the NAD-dependent glycerol-3-phosphate dehydrogenase family.</text>
</comment>
<organism evidence="9 10">
    <name type="scientific">Ferroglobus placidus (strain DSM 10642 / AEDII12DO)</name>
    <dbReference type="NCBI Taxonomy" id="589924"/>
    <lineage>
        <taxon>Archaea</taxon>
        <taxon>Methanobacteriati</taxon>
        <taxon>Methanobacteriota</taxon>
        <taxon>Archaeoglobi</taxon>
        <taxon>Archaeoglobales</taxon>
        <taxon>Archaeoglobaceae</taxon>
        <taxon>Ferroglobus</taxon>
    </lineage>
</organism>
<reference evidence="10" key="1">
    <citation type="submission" date="2010-02" db="EMBL/GenBank/DDBJ databases">
        <title>Complete sequence of Ferroglobus placidus DSM 10642.</title>
        <authorList>
            <consortium name="US DOE Joint Genome Institute"/>
            <person name="Lucas S."/>
            <person name="Copeland A."/>
            <person name="Lapidus A."/>
            <person name="Cheng J.-F."/>
            <person name="Bruce D."/>
            <person name="Goodwin L."/>
            <person name="Pitluck S."/>
            <person name="Saunders E."/>
            <person name="Brettin T."/>
            <person name="Detter J.C."/>
            <person name="Han C."/>
            <person name="Tapia R."/>
            <person name="Larimer F."/>
            <person name="Land M."/>
            <person name="Hauser L."/>
            <person name="Kyrpides N."/>
            <person name="Ivanova N."/>
            <person name="Holmes D."/>
            <person name="Lovley D."/>
            <person name="Kyrpides N."/>
            <person name="Anderson I.J."/>
            <person name="Woyke T."/>
        </authorList>
    </citation>
    <scope>NUCLEOTIDE SEQUENCE [LARGE SCALE GENOMIC DNA]</scope>
    <source>
        <strain evidence="10">DSM 10642 / AEDII12DO</strain>
    </source>
</reference>
<dbReference type="RefSeq" id="WP_012965915.1">
    <property type="nucleotide sequence ID" value="NC_013849.1"/>
</dbReference>
<feature type="binding site" evidence="4">
    <location>
        <begin position="258"/>
        <end position="259"/>
    </location>
    <ligand>
        <name>substrate</name>
    </ligand>
</feature>
<dbReference type="EMBL" id="CP001899">
    <property type="protein sequence ID" value="ADC65572.1"/>
    <property type="molecule type" value="Genomic_DNA"/>
</dbReference>
<feature type="binding site" evidence="5">
    <location>
        <begin position="7"/>
        <end position="12"/>
    </location>
    <ligand>
        <name>NAD(+)</name>
        <dbReference type="ChEBI" id="CHEBI:57540"/>
    </ligand>
</feature>
<dbReference type="Pfam" id="PF01210">
    <property type="entry name" value="NAD_Gly3P_dh_N"/>
    <property type="match status" value="1"/>
</dbReference>
<dbReference type="Pfam" id="PF07479">
    <property type="entry name" value="NAD_Gly3P_dh_C"/>
    <property type="match status" value="1"/>
</dbReference>
<reference evidence="9 10" key="2">
    <citation type="journal article" date="2011" name="Stand. Genomic Sci.">
        <title>Complete genome sequence of Ferroglobus placidus AEDII12DO.</title>
        <authorList>
            <person name="Anderson I."/>
            <person name="Risso C."/>
            <person name="Holmes D."/>
            <person name="Lucas S."/>
            <person name="Copeland A."/>
            <person name="Lapidus A."/>
            <person name="Cheng J.F."/>
            <person name="Bruce D."/>
            <person name="Goodwin L."/>
            <person name="Pitluck S."/>
            <person name="Saunders E."/>
            <person name="Brettin T."/>
            <person name="Detter J.C."/>
            <person name="Han C."/>
            <person name="Tapia R."/>
            <person name="Larimer F."/>
            <person name="Land M."/>
            <person name="Hauser L."/>
            <person name="Woyke T."/>
            <person name="Lovley D."/>
            <person name="Kyrpides N."/>
            <person name="Ivanova N."/>
        </authorList>
    </citation>
    <scope>NUCLEOTIDE SEQUENCE [LARGE SCALE GENOMIC DNA]</scope>
    <source>
        <strain evidence="10">DSM 10642 / AEDII12DO</strain>
    </source>
</reference>
<evidence type="ECO:0000256" key="1">
    <source>
        <dbReference type="ARBA" id="ARBA00011009"/>
    </source>
</evidence>
<dbReference type="PaxDb" id="589924-Ferp_1421"/>
<dbReference type="OrthoDB" id="51496at2157"/>
<dbReference type="InterPro" id="IPR011128">
    <property type="entry name" value="G3P_DH_NAD-dep_N"/>
</dbReference>
<dbReference type="InterPro" id="IPR036291">
    <property type="entry name" value="NAD(P)-bd_dom_sf"/>
</dbReference>
<dbReference type="eggNOG" id="arCOG00456">
    <property type="taxonomic scope" value="Archaea"/>
</dbReference>
<evidence type="ECO:0000256" key="4">
    <source>
        <dbReference type="PIRSR" id="PIRSR000114-2"/>
    </source>
</evidence>
<dbReference type="InterPro" id="IPR006109">
    <property type="entry name" value="G3P_DH_NAD-dep_C"/>
</dbReference>
<dbReference type="Proteomes" id="UP000002613">
    <property type="component" value="Chromosome"/>
</dbReference>
<dbReference type="AlphaFoldDB" id="D3RYK9"/>
<dbReference type="GeneID" id="8778939"/>
<evidence type="ECO:0000256" key="2">
    <source>
        <dbReference type="ARBA" id="ARBA00023002"/>
    </source>
</evidence>
<dbReference type="GO" id="GO:0016616">
    <property type="term" value="F:oxidoreductase activity, acting on the CH-OH group of donors, NAD or NADP as acceptor"/>
    <property type="evidence" value="ECO:0007669"/>
    <property type="project" value="InterPro"/>
</dbReference>
<proteinExistence type="inferred from homology"/>
<dbReference type="GO" id="GO:0005829">
    <property type="term" value="C:cytosol"/>
    <property type="evidence" value="ECO:0007669"/>
    <property type="project" value="TreeGrafter"/>
</dbReference>
<evidence type="ECO:0000256" key="6">
    <source>
        <dbReference type="RuleBase" id="RU000437"/>
    </source>
</evidence>
<protein>
    <submittedName>
        <fullName evidence="9">NAD-dependent glycerol-3-phosphate dehydrogenase domain protein</fullName>
    </submittedName>
</protein>
<feature type="binding site" evidence="5">
    <location>
        <position position="258"/>
    </location>
    <ligand>
        <name>NAD(+)</name>
        <dbReference type="ChEBI" id="CHEBI:57540"/>
    </ligand>
</feature>
<dbReference type="Gene3D" id="3.40.50.720">
    <property type="entry name" value="NAD(P)-binding Rossmann-like Domain"/>
    <property type="match status" value="1"/>
</dbReference>
<evidence type="ECO:0000259" key="7">
    <source>
        <dbReference type="Pfam" id="PF01210"/>
    </source>
</evidence>
<feature type="binding site" evidence="4">
    <location>
        <position position="104"/>
    </location>
    <ligand>
        <name>substrate</name>
    </ligand>
</feature>
<dbReference type="PANTHER" id="PTHR11728:SF1">
    <property type="entry name" value="GLYCEROL-3-PHOSPHATE DEHYDROGENASE [NAD(+)] 2, CHLOROPLASTIC"/>
    <property type="match status" value="1"/>
</dbReference>
<dbReference type="SUPFAM" id="SSF48179">
    <property type="entry name" value="6-phosphogluconate dehydrogenase C-terminal domain-like"/>
    <property type="match status" value="1"/>
</dbReference>
<feature type="domain" description="Glycerol-3-phosphate dehydrogenase NAD-dependent C-terminal" evidence="8">
    <location>
        <begin position="180"/>
        <end position="334"/>
    </location>
</feature>
<sequence length="342" mass="37648">MKVSILGAGAMGSALTIPLADNGNEILLWGTEYDVDILKKIEKGEEHPRIGVKLPEVQILYPKELKKALDADIIVLAVSTEGVMNVFNRIKNEVSDSILITIAKGLIEEEDHVYTIPEAIWKENVKMRHKLVAITGPSIAKEVARRAPTRVVFSSKNLKTAKKAMKAFKTKYYGIEITDDIIGAELTSALKNVYSIAISWIRGYEERFEMDLSNAKGVLATMAINEIAIFVEDAGGRKETAYGLSGFGDLIATFRGGRNGMLGELLGKGYTIDEALKELEMRGVGVIEGYVNGRRAYALLKQLEMRGKASEDDFPLLKAIYSVLYEGKKVEDVLMNLLIEGG</sequence>
<dbReference type="InterPro" id="IPR006168">
    <property type="entry name" value="G3P_DH_NAD-dep"/>
</dbReference>
<feature type="domain" description="Glycerol-3-phosphate dehydrogenase NAD-dependent N-terminal" evidence="7">
    <location>
        <begin position="2"/>
        <end position="160"/>
    </location>
</feature>
<keyword evidence="5 6" id="KW-0520">NAD</keyword>
<evidence type="ECO:0000313" key="10">
    <source>
        <dbReference type="Proteomes" id="UP000002613"/>
    </source>
</evidence>
<dbReference type="HOGENOM" id="CLU_033449_1_1_2"/>
<dbReference type="InterPro" id="IPR013328">
    <property type="entry name" value="6PGD_dom2"/>
</dbReference>
<evidence type="ECO:0000313" key="9">
    <source>
        <dbReference type="EMBL" id="ADC65572.1"/>
    </source>
</evidence>
<dbReference type="KEGG" id="fpl:Ferp_1421"/>
<dbReference type="InterPro" id="IPR008927">
    <property type="entry name" value="6-PGluconate_DH-like_C_sf"/>
</dbReference>
<dbReference type="PANTHER" id="PTHR11728">
    <property type="entry name" value="GLYCEROL-3-PHOSPHATE DEHYDROGENASE"/>
    <property type="match status" value="1"/>
</dbReference>
<dbReference type="Gene3D" id="1.10.1040.10">
    <property type="entry name" value="N-(1-d-carboxylethyl)-l-norvaline Dehydrogenase, domain 2"/>
    <property type="match status" value="1"/>
</dbReference>
<feature type="active site" description="Proton acceptor" evidence="3">
    <location>
        <position position="191"/>
    </location>
</feature>
<dbReference type="GO" id="GO:0051287">
    <property type="term" value="F:NAD binding"/>
    <property type="evidence" value="ECO:0007669"/>
    <property type="project" value="InterPro"/>
</dbReference>
<dbReference type="SUPFAM" id="SSF51735">
    <property type="entry name" value="NAD(P)-binding Rossmann-fold domains"/>
    <property type="match status" value="1"/>
</dbReference>
<accession>D3RYK9</accession>
<gene>
    <name evidence="9" type="ordered locus">Ferp_1421</name>
</gene>
<keyword evidence="2 6" id="KW-0560">Oxidoreductase</keyword>
<dbReference type="PIRSF" id="PIRSF000114">
    <property type="entry name" value="Glycerol-3-P_dh"/>
    <property type="match status" value="1"/>
</dbReference>
<feature type="binding site" evidence="5">
    <location>
        <position position="140"/>
    </location>
    <ligand>
        <name>NAD(+)</name>
        <dbReference type="ChEBI" id="CHEBI:57540"/>
    </ligand>
</feature>
<dbReference type="STRING" id="589924.Ferp_1421"/>
<evidence type="ECO:0000256" key="3">
    <source>
        <dbReference type="PIRSR" id="PIRSR000114-1"/>
    </source>
</evidence>
<evidence type="ECO:0000256" key="5">
    <source>
        <dbReference type="PIRSR" id="PIRSR000114-3"/>
    </source>
</evidence>
<keyword evidence="10" id="KW-1185">Reference proteome</keyword>
<dbReference type="PRINTS" id="PR00077">
    <property type="entry name" value="GPDHDRGNASE"/>
</dbReference>
<evidence type="ECO:0000259" key="8">
    <source>
        <dbReference type="Pfam" id="PF07479"/>
    </source>
</evidence>
<dbReference type="GO" id="GO:0046168">
    <property type="term" value="P:glycerol-3-phosphate catabolic process"/>
    <property type="evidence" value="ECO:0007669"/>
    <property type="project" value="InterPro"/>
</dbReference>
<name>D3RYK9_FERPA</name>
<dbReference type="GO" id="GO:0005975">
    <property type="term" value="P:carbohydrate metabolic process"/>
    <property type="evidence" value="ECO:0007669"/>
    <property type="project" value="InterPro"/>
</dbReference>